<gene>
    <name evidence="2" type="ORF">GQ607_011007</name>
</gene>
<protein>
    <submittedName>
        <fullName evidence="2">Uncharacterized protein</fullName>
    </submittedName>
</protein>
<evidence type="ECO:0000313" key="2">
    <source>
        <dbReference type="EMBL" id="KAF0321676.1"/>
    </source>
</evidence>
<keyword evidence="3" id="KW-1185">Reference proteome</keyword>
<proteinExistence type="predicted"/>
<reference evidence="2 3" key="1">
    <citation type="submission" date="2019-12" db="EMBL/GenBank/DDBJ databases">
        <title>A genome sequence resource for the geographically widespread anthracnose pathogen Colletotrichum asianum.</title>
        <authorList>
            <person name="Meng Y."/>
        </authorList>
    </citation>
    <scope>NUCLEOTIDE SEQUENCE [LARGE SCALE GENOMIC DNA]</scope>
    <source>
        <strain evidence="2 3">ICMP 18580</strain>
    </source>
</reference>
<comment type="caution">
    <text evidence="2">The sequence shown here is derived from an EMBL/GenBank/DDBJ whole genome shotgun (WGS) entry which is preliminary data.</text>
</comment>
<dbReference type="AlphaFoldDB" id="A0A8H3W3F5"/>
<sequence>MLFWKLSEIESTLFLHLAPALQSEQCKSPTEPQSGTARRYSGPSGDGAIRLVQGKREGRHAALCWCWCWCCQCCPC</sequence>
<organism evidence="2 3">
    <name type="scientific">Colletotrichum asianum</name>
    <dbReference type="NCBI Taxonomy" id="702518"/>
    <lineage>
        <taxon>Eukaryota</taxon>
        <taxon>Fungi</taxon>
        <taxon>Dikarya</taxon>
        <taxon>Ascomycota</taxon>
        <taxon>Pezizomycotina</taxon>
        <taxon>Sordariomycetes</taxon>
        <taxon>Hypocreomycetidae</taxon>
        <taxon>Glomerellales</taxon>
        <taxon>Glomerellaceae</taxon>
        <taxon>Colletotrichum</taxon>
        <taxon>Colletotrichum gloeosporioides species complex</taxon>
    </lineage>
</organism>
<dbReference type="EMBL" id="WOWK01000068">
    <property type="protein sequence ID" value="KAF0321676.1"/>
    <property type="molecule type" value="Genomic_DNA"/>
</dbReference>
<feature type="region of interest" description="Disordered" evidence="1">
    <location>
        <begin position="23"/>
        <end position="46"/>
    </location>
</feature>
<accession>A0A8H3W3F5</accession>
<dbReference type="Proteomes" id="UP000434172">
    <property type="component" value="Unassembled WGS sequence"/>
</dbReference>
<feature type="compositionally biased region" description="Polar residues" evidence="1">
    <location>
        <begin position="23"/>
        <end position="36"/>
    </location>
</feature>
<name>A0A8H3W3F5_9PEZI</name>
<evidence type="ECO:0000313" key="3">
    <source>
        <dbReference type="Proteomes" id="UP000434172"/>
    </source>
</evidence>
<evidence type="ECO:0000256" key="1">
    <source>
        <dbReference type="SAM" id="MobiDB-lite"/>
    </source>
</evidence>